<evidence type="ECO:0000313" key="12">
    <source>
        <dbReference type="Proteomes" id="UP001172778"/>
    </source>
</evidence>
<evidence type="ECO:0000259" key="10">
    <source>
        <dbReference type="PROSITE" id="PS50929"/>
    </source>
</evidence>
<evidence type="ECO:0000313" key="11">
    <source>
        <dbReference type="EMBL" id="MDK2124760.1"/>
    </source>
</evidence>
<dbReference type="Gene3D" id="1.20.1560.10">
    <property type="entry name" value="ABC transporter type 1, transmembrane domain"/>
    <property type="match status" value="1"/>
</dbReference>
<dbReference type="Gene3D" id="3.40.50.300">
    <property type="entry name" value="P-loop containing nucleotide triphosphate hydrolases"/>
    <property type="match status" value="1"/>
</dbReference>
<protein>
    <submittedName>
        <fullName evidence="11">ABC transporter transmembrane domain-containing protein</fullName>
    </submittedName>
</protein>
<dbReference type="SMART" id="SM00382">
    <property type="entry name" value="AAA"/>
    <property type="match status" value="1"/>
</dbReference>
<dbReference type="Pfam" id="PF00664">
    <property type="entry name" value="ABC_membrane"/>
    <property type="match status" value="1"/>
</dbReference>
<dbReference type="InterPro" id="IPR011527">
    <property type="entry name" value="ABC1_TM_dom"/>
</dbReference>
<dbReference type="InterPro" id="IPR003439">
    <property type="entry name" value="ABC_transporter-like_ATP-bd"/>
</dbReference>
<dbReference type="InterPro" id="IPR017871">
    <property type="entry name" value="ABC_transporter-like_CS"/>
</dbReference>
<dbReference type="PANTHER" id="PTHR43394">
    <property type="entry name" value="ATP-DEPENDENT PERMEASE MDL1, MITOCHONDRIAL"/>
    <property type="match status" value="1"/>
</dbReference>
<dbReference type="PROSITE" id="PS50893">
    <property type="entry name" value="ABC_TRANSPORTER_2"/>
    <property type="match status" value="1"/>
</dbReference>
<feature type="transmembrane region" description="Helical" evidence="8">
    <location>
        <begin position="28"/>
        <end position="49"/>
    </location>
</feature>
<evidence type="ECO:0000256" key="3">
    <source>
        <dbReference type="ARBA" id="ARBA00022692"/>
    </source>
</evidence>
<accession>A0ABT7DXJ1</accession>
<name>A0ABT7DXJ1_9NEIS</name>
<dbReference type="Pfam" id="PF00005">
    <property type="entry name" value="ABC_tran"/>
    <property type="match status" value="1"/>
</dbReference>
<evidence type="ECO:0000256" key="6">
    <source>
        <dbReference type="ARBA" id="ARBA00022989"/>
    </source>
</evidence>
<reference evidence="11" key="1">
    <citation type="submission" date="2023-03" db="EMBL/GenBank/DDBJ databases">
        <title>Chitinimonas shenzhenensis gen. nov., sp. nov., a novel member of family Burkholderiaceae isolated from activated sludge collected in Shen Zhen, China.</title>
        <authorList>
            <person name="Wang X."/>
        </authorList>
    </citation>
    <scope>NUCLEOTIDE SEQUENCE</scope>
    <source>
        <strain evidence="11">DQS-5</strain>
    </source>
</reference>
<gene>
    <name evidence="11" type="ORF">PZA18_11950</name>
</gene>
<dbReference type="NCBIfam" id="TIGR02204">
    <property type="entry name" value="MsbA_rel"/>
    <property type="match status" value="1"/>
</dbReference>
<dbReference type="SUPFAM" id="SSF90123">
    <property type="entry name" value="ABC transporter transmembrane region"/>
    <property type="match status" value="1"/>
</dbReference>
<dbReference type="InterPro" id="IPR036640">
    <property type="entry name" value="ABC1_TM_sf"/>
</dbReference>
<feature type="transmembrane region" description="Helical" evidence="8">
    <location>
        <begin position="250"/>
        <end position="276"/>
    </location>
</feature>
<feature type="transmembrane region" description="Helical" evidence="8">
    <location>
        <begin position="69"/>
        <end position="89"/>
    </location>
</feature>
<proteinExistence type="predicted"/>
<comment type="subcellular location">
    <subcellularLocation>
        <location evidence="1">Cell membrane</location>
        <topology evidence="1">Multi-pass membrane protein</topology>
    </subcellularLocation>
</comment>
<keyword evidence="7 8" id="KW-0472">Membrane</keyword>
<dbReference type="InterPro" id="IPR003593">
    <property type="entry name" value="AAA+_ATPase"/>
</dbReference>
<keyword evidence="4" id="KW-0547">Nucleotide-binding</keyword>
<feature type="domain" description="ABC transmembrane type-1" evidence="10">
    <location>
        <begin position="29"/>
        <end position="311"/>
    </location>
</feature>
<dbReference type="InterPro" id="IPR039421">
    <property type="entry name" value="Type_1_exporter"/>
</dbReference>
<dbReference type="InterPro" id="IPR027417">
    <property type="entry name" value="P-loop_NTPase"/>
</dbReference>
<evidence type="ECO:0000256" key="1">
    <source>
        <dbReference type="ARBA" id="ARBA00004651"/>
    </source>
</evidence>
<feature type="domain" description="ABC transporter" evidence="9">
    <location>
        <begin position="345"/>
        <end position="581"/>
    </location>
</feature>
<evidence type="ECO:0000256" key="7">
    <source>
        <dbReference type="ARBA" id="ARBA00023136"/>
    </source>
</evidence>
<dbReference type="EMBL" id="JARRAF010000012">
    <property type="protein sequence ID" value="MDK2124760.1"/>
    <property type="molecule type" value="Genomic_DNA"/>
</dbReference>
<sequence length="587" mass="63365">MNNPLNRLPRIGPLGHLVPFLTPYLGRWLVALLALLVAAGATLALPVAFKYLIDLGFAQSSSGHIDRYFLALFGVSLVLAAATAMRFYMVSWLGERVTSDIRKAVYSHVLRMSPQFFETTQTGEVLSRLTTDTTLVQTVVGTSLSMGLRNLFLLVGGVVMLTITSPYLSGYIVATLLLVVVPILLFGRKVRKLSKASQDRVADASALAGEVLNAMPTVQAFTQEDYEIHRFAGSAETAFRTALARIRARSWLTVVVIVLVFAAIVFVLWLGAQAVLAGKMTGGELSQFILYAVVTAGAIGAIAEVWGDLQRAAGAAERLMQLLSLRSPVEERTPPAPLPLTGEGLRLEQLSFHYPSRPEQNALNELSLLIRPGERVALVGPSGAGKTSVFQLLLRFYDPQQGCIRLNGVDIRELALQELRRHIGVVLQESVIFAGSVADNIRYGCPEATLAEIQAAATKAAAAEFIEALPQGYDTFLGERGVRLSGGQRQRIAIARAILKNPPILLLDEATSALDAASERLVQAALDNAAQNRTTLVIAHRLATVLQADRIVVLEAGRIVAIGRHAELIETSPLYAQLASLQFGLAH</sequence>
<evidence type="ECO:0000256" key="2">
    <source>
        <dbReference type="ARBA" id="ARBA00022475"/>
    </source>
</evidence>
<dbReference type="Proteomes" id="UP001172778">
    <property type="component" value="Unassembled WGS sequence"/>
</dbReference>
<keyword evidence="5" id="KW-0067">ATP-binding</keyword>
<evidence type="ECO:0000256" key="8">
    <source>
        <dbReference type="SAM" id="Phobius"/>
    </source>
</evidence>
<dbReference type="PROSITE" id="PS00211">
    <property type="entry name" value="ABC_TRANSPORTER_1"/>
    <property type="match status" value="1"/>
</dbReference>
<dbReference type="CDD" id="cd18575">
    <property type="entry name" value="ABC_6TM_bac_exporter_ABCB8_10_like"/>
    <property type="match status" value="1"/>
</dbReference>
<keyword evidence="2" id="KW-1003">Cell membrane</keyword>
<comment type="caution">
    <text evidence="11">The sequence shown here is derived from an EMBL/GenBank/DDBJ whole genome shotgun (WGS) entry which is preliminary data.</text>
</comment>
<organism evidence="11 12">
    <name type="scientific">Parachitinimonas caeni</name>
    <dbReference type="NCBI Taxonomy" id="3031301"/>
    <lineage>
        <taxon>Bacteria</taxon>
        <taxon>Pseudomonadati</taxon>
        <taxon>Pseudomonadota</taxon>
        <taxon>Betaproteobacteria</taxon>
        <taxon>Neisseriales</taxon>
        <taxon>Chitinibacteraceae</taxon>
        <taxon>Parachitinimonas</taxon>
    </lineage>
</organism>
<evidence type="ECO:0000256" key="5">
    <source>
        <dbReference type="ARBA" id="ARBA00022840"/>
    </source>
</evidence>
<feature type="transmembrane region" description="Helical" evidence="8">
    <location>
        <begin position="152"/>
        <end position="185"/>
    </location>
</feature>
<dbReference type="RefSeq" id="WP_284101074.1">
    <property type="nucleotide sequence ID" value="NZ_JARRAF010000012.1"/>
</dbReference>
<dbReference type="SUPFAM" id="SSF52540">
    <property type="entry name" value="P-loop containing nucleoside triphosphate hydrolases"/>
    <property type="match status" value="1"/>
</dbReference>
<dbReference type="InterPro" id="IPR011918">
    <property type="entry name" value="ABC_MsbA_ATP-bd"/>
</dbReference>
<dbReference type="PANTHER" id="PTHR43394:SF1">
    <property type="entry name" value="ATP-BINDING CASSETTE SUB-FAMILY B MEMBER 10, MITOCHONDRIAL"/>
    <property type="match status" value="1"/>
</dbReference>
<evidence type="ECO:0000259" key="9">
    <source>
        <dbReference type="PROSITE" id="PS50893"/>
    </source>
</evidence>
<feature type="transmembrane region" description="Helical" evidence="8">
    <location>
        <begin position="288"/>
        <end position="309"/>
    </location>
</feature>
<keyword evidence="12" id="KW-1185">Reference proteome</keyword>
<evidence type="ECO:0000256" key="4">
    <source>
        <dbReference type="ARBA" id="ARBA00022741"/>
    </source>
</evidence>
<keyword evidence="6 8" id="KW-1133">Transmembrane helix</keyword>
<keyword evidence="3 8" id="KW-0812">Transmembrane</keyword>
<dbReference type="PROSITE" id="PS50929">
    <property type="entry name" value="ABC_TM1F"/>
    <property type="match status" value="1"/>
</dbReference>